<dbReference type="PANTHER" id="PTHR35446">
    <property type="entry name" value="SI:CH211-175M2.5"/>
    <property type="match status" value="1"/>
</dbReference>
<sequence>MTTFSSHSIDSLDGEARELLEGVNQAFGFVPELFSYMAEAPVTIKAYLQLNQLLQETSFSNQQLQVALLAVSLENNCKFCAAAHTFSAKKHSVNVQTLDALLAGGDIANQEEAVLVSTVRAVVKQRGWVDAKVLEDFFNAGFSHKHYLELQIVVAIKTLSNYINHQIEPDINPEFLSA</sequence>
<reference evidence="2 3" key="1">
    <citation type="submission" date="2023-11" db="EMBL/GenBank/DDBJ databases">
        <title>Gilvimarinus fulvus sp. nov., isolated from the surface of Kelp.</title>
        <authorList>
            <person name="Sun Y.Y."/>
            <person name="Gong Y."/>
            <person name="Du Z.J."/>
        </authorList>
    </citation>
    <scope>NUCLEOTIDE SEQUENCE [LARGE SCALE GENOMIC DNA]</scope>
    <source>
        <strain evidence="2 3">SDUM040013</strain>
    </source>
</reference>
<dbReference type="EMBL" id="JAXAFO010000035">
    <property type="protein sequence ID" value="MDX6850946.1"/>
    <property type="molecule type" value="Genomic_DNA"/>
</dbReference>
<dbReference type="Gene3D" id="1.20.1290.10">
    <property type="entry name" value="AhpD-like"/>
    <property type="match status" value="1"/>
</dbReference>
<evidence type="ECO:0000313" key="3">
    <source>
        <dbReference type="Proteomes" id="UP001273505"/>
    </source>
</evidence>
<dbReference type="SUPFAM" id="SSF69118">
    <property type="entry name" value="AhpD-like"/>
    <property type="match status" value="1"/>
</dbReference>
<proteinExistence type="predicted"/>
<keyword evidence="3" id="KW-1185">Reference proteome</keyword>
<dbReference type="RefSeq" id="WP_302721589.1">
    <property type="nucleotide sequence ID" value="NZ_JAULRU010000344.1"/>
</dbReference>
<dbReference type="NCBIfam" id="TIGR00778">
    <property type="entry name" value="ahpD_dom"/>
    <property type="match status" value="1"/>
</dbReference>
<dbReference type="InterPro" id="IPR003779">
    <property type="entry name" value="CMD-like"/>
</dbReference>
<organism evidence="2 3">
    <name type="scientific">Gilvimarinus gilvus</name>
    <dbReference type="NCBI Taxonomy" id="3058038"/>
    <lineage>
        <taxon>Bacteria</taxon>
        <taxon>Pseudomonadati</taxon>
        <taxon>Pseudomonadota</taxon>
        <taxon>Gammaproteobacteria</taxon>
        <taxon>Cellvibrionales</taxon>
        <taxon>Cellvibrionaceae</taxon>
        <taxon>Gilvimarinus</taxon>
    </lineage>
</organism>
<feature type="domain" description="Carboxymuconolactone decarboxylase-like" evidence="1">
    <location>
        <begin position="46"/>
        <end position="114"/>
    </location>
</feature>
<comment type="caution">
    <text evidence="2">The sequence shown here is derived from an EMBL/GenBank/DDBJ whole genome shotgun (WGS) entry which is preliminary data.</text>
</comment>
<accession>A0ABU4S3G4</accession>
<name>A0ABU4S3G4_9GAMM</name>
<dbReference type="Proteomes" id="UP001273505">
    <property type="component" value="Unassembled WGS sequence"/>
</dbReference>
<dbReference type="Pfam" id="PF02627">
    <property type="entry name" value="CMD"/>
    <property type="match status" value="1"/>
</dbReference>
<gene>
    <name evidence="2" type="ORF">SCD92_16340</name>
</gene>
<dbReference type="PANTHER" id="PTHR35446:SF3">
    <property type="entry name" value="CMD DOMAIN-CONTAINING PROTEIN"/>
    <property type="match status" value="1"/>
</dbReference>
<protein>
    <submittedName>
        <fullName evidence="2">Carboxymuconolactone decarboxylase family protein</fullName>
    </submittedName>
</protein>
<evidence type="ECO:0000259" key="1">
    <source>
        <dbReference type="Pfam" id="PF02627"/>
    </source>
</evidence>
<evidence type="ECO:0000313" key="2">
    <source>
        <dbReference type="EMBL" id="MDX6850946.1"/>
    </source>
</evidence>
<dbReference type="InterPro" id="IPR004675">
    <property type="entry name" value="AhpD_core"/>
</dbReference>
<dbReference type="InterPro" id="IPR029032">
    <property type="entry name" value="AhpD-like"/>
</dbReference>